<dbReference type="InterPro" id="IPR011882">
    <property type="entry name" value="PaaC"/>
</dbReference>
<dbReference type="SUPFAM" id="SSF47240">
    <property type="entry name" value="Ferritin-like"/>
    <property type="match status" value="1"/>
</dbReference>
<proteinExistence type="predicted"/>
<reference evidence="1 2" key="1">
    <citation type="submission" date="2017-06" db="EMBL/GenBank/DDBJ databases">
        <title>Azoarcus.</title>
        <authorList>
            <person name="Woo J.-H."/>
            <person name="Kim H.-S."/>
        </authorList>
    </citation>
    <scope>NUCLEOTIDE SEQUENCE [LARGE SCALE GENOMIC DNA]</scope>
    <source>
        <strain evidence="1 2">TSPY31</strain>
    </source>
</reference>
<dbReference type="PANTHER" id="PTHR30458">
    <property type="entry name" value="PHENYLACETIC ACID DEGRADATION PROTEIN PAA"/>
    <property type="match status" value="1"/>
</dbReference>
<dbReference type="PIRSF" id="PIRSF037834">
    <property type="entry name" value="PA_CoA_Oase3"/>
    <property type="match status" value="1"/>
</dbReference>
<dbReference type="GO" id="GO:0005829">
    <property type="term" value="C:cytosol"/>
    <property type="evidence" value="ECO:0007669"/>
    <property type="project" value="TreeGrafter"/>
</dbReference>
<sequence>MTQTSVQTVVASAEHIEYVMRLGDNALILGQRLSEWCGHAPVIEEDLALANMALDLVGQARLLLTHAGNLEGKGRDEDQMAFLRVERDYRNVTMMEVPNEDFGRTTVRNFLYSAFQILLWQKLATSSDTELAAIAAKSLKEARYHFNHSAEWVIRLGDGTEVSHTKTQAALDYLWPYTAELFAANPTDEAVSAAGIGPAWGELEADWEAMVLPVFAQATLVVPARTPFKSFGKFGRHSEHMGHLLATMQYMQRTYPGAQW</sequence>
<dbReference type="GO" id="GO:0010124">
    <property type="term" value="P:phenylacetate catabolic process"/>
    <property type="evidence" value="ECO:0007669"/>
    <property type="project" value="InterPro"/>
</dbReference>
<dbReference type="Proteomes" id="UP000244930">
    <property type="component" value="Chromosome"/>
</dbReference>
<dbReference type="InterPro" id="IPR009078">
    <property type="entry name" value="Ferritin-like_SF"/>
</dbReference>
<dbReference type="PANTHER" id="PTHR30458:SF0">
    <property type="entry name" value="1,2-PHENYLACETYL-COA EPOXIDASE, SUBUNIT C"/>
    <property type="match status" value="1"/>
</dbReference>
<dbReference type="FunFam" id="1.20.1260.10:FF:000012">
    <property type="entry name" value="1,2-phenylacetyl-CoA epoxidase, subunit C"/>
    <property type="match status" value="1"/>
</dbReference>
<dbReference type="EMBL" id="CP022187">
    <property type="protein sequence ID" value="AWI77773.1"/>
    <property type="molecule type" value="Genomic_DNA"/>
</dbReference>
<dbReference type="RefSeq" id="WP_108951473.1">
    <property type="nucleotide sequence ID" value="NZ_CP022187.1"/>
</dbReference>
<dbReference type="AlphaFoldDB" id="A0A2U8GWX4"/>
<keyword evidence="2" id="KW-1185">Reference proteome</keyword>
<dbReference type="NCBIfam" id="TIGR02158">
    <property type="entry name" value="PA_CoA_Oxy3"/>
    <property type="match status" value="1"/>
</dbReference>
<gene>
    <name evidence="1" type="primary">paaI</name>
    <name evidence="1" type="ORF">CEW83_16080</name>
</gene>
<accession>A0A2U8GWX4</accession>
<organism evidence="1 2">
    <name type="scientific">Parazoarcus communis</name>
    <dbReference type="NCBI Taxonomy" id="41977"/>
    <lineage>
        <taxon>Bacteria</taxon>
        <taxon>Pseudomonadati</taxon>
        <taxon>Pseudomonadota</taxon>
        <taxon>Betaproteobacteria</taxon>
        <taxon>Rhodocyclales</taxon>
        <taxon>Zoogloeaceae</taxon>
        <taxon>Parazoarcus</taxon>
    </lineage>
</organism>
<dbReference type="KEGG" id="acom:CEW83_16080"/>
<dbReference type="InterPro" id="IPR012347">
    <property type="entry name" value="Ferritin-like"/>
</dbReference>
<evidence type="ECO:0000313" key="2">
    <source>
        <dbReference type="Proteomes" id="UP000244930"/>
    </source>
</evidence>
<dbReference type="InterPro" id="IPR007814">
    <property type="entry name" value="PaaA_PaaC"/>
</dbReference>
<protein>
    <submittedName>
        <fullName evidence="1">Phenylacetate-CoA oxygenase subunit PaaI</fullName>
    </submittedName>
</protein>
<evidence type="ECO:0000313" key="1">
    <source>
        <dbReference type="EMBL" id="AWI77773.1"/>
    </source>
</evidence>
<dbReference type="Pfam" id="PF05138">
    <property type="entry name" value="PaaA_PaaC"/>
    <property type="match status" value="1"/>
</dbReference>
<name>A0A2U8GWX4_9RHOO</name>
<dbReference type="InterPro" id="IPR052703">
    <property type="entry name" value="Aromatic_CoA_ox/epox"/>
</dbReference>
<dbReference type="Gene3D" id="1.20.1260.10">
    <property type="match status" value="1"/>
</dbReference>